<gene>
    <name evidence="3" type="ORF">VZ95_00585</name>
</gene>
<keyword evidence="4" id="KW-1185">Reference proteome</keyword>
<comment type="caution">
    <text evidence="3">The sequence shown here is derived from an EMBL/GenBank/DDBJ whole genome shotgun (WGS) entry which is preliminary data.</text>
</comment>
<dbReference type="SUPFAM" id="SSF103481">
    <property type="entry name" value="Multidrug resistance efflux transporter EmrE"/>
    <property type="match status" value="2"/>
</dbReference>
<feature type="transmembrane region" description="Helical" evidence="1">
    <location>
        <begin position="93"/>
        <end position="114"/>
    </location>
</feature>
<dbReference type="PANTHER" id="PTHR22911:SF102">
    <property type="entry name" value="MEMBRANE PROTEIN"/>
    <property type="match status" value="1"/>
</dbReference>
<dbReference type="Gene3D" id="1.10.3730.20">
    <property type="match status" value="1"/>
</dbReference>
<name>A0A0F3IWI8_9PROT</name>
<proteinExistence type="predicted"/>
<feature type="domain" description="EamA" evidence="2">
    <location>
        <begin position="14"/>
        <end position="138"/>
    </location>
</feature>
<protein>
    <submittedName>
        <fullName evidence="3">Multidrug DMT transporter permease</fullName>
    </submittedName>
</protein>
<dbReference type="RefSeq" id="WP_045774159.1">
    <property type="nucleotide sequence ID" value="NZ_LAJY01000009.1"/>
</dbReference>
<dbReference type="OrthoDB" id="9814238at2"/>
<evidence type="ECO:0000313" key="3">
    <source>
        <dbReference type="EMBL" id="KJV11095.1"/>
    </source>
</evidence>
<reference evidence="3 4" key="1">
    <citation type="submission" date="2015-03" db="EMBL/GenBank/DDBJ databases">
        <title>Draft genome sequence of Elstera litoralis.</title>
        <authorList>
            <person name="Rahalkar M.C."/>
            <person name="Dhakephalkar P.K."/>
            <person name="Pore S.D."/>
            <person name="Arora P."/>
            <person name="Kapse N.G."/>
            <person name="Pandit P.S."/>
        </authorList>
    </citation>
    <scope>NUCLEOTIDE SEQUENCE [LARGE SCALE GENOMIC DNA]</scope>
    <source>
        <strain evidence="3 4">Dia-1</strain>
    </source>
</reference>
<dbReference type="PATRIC" id="fig|552518.3.peg.4710"/>
<feature type="transmembrane region" description="Helical" evidence="1">
    <location>
        <begin position="183"/>
        <end position="204"/>
    </location>
</feature>
<feature type="transmembrane region" description="Helical" evidence="1">
    <location>
        <begin position="66"/>
        <end position="87"/>
    </location>
</feature>
<keyword evidence="1" id="KW-0472">Membrane</keyword>
<feature type="transmembrane region" description="Helical" evidence="1">
    <location>
        <begin position="240"/>
        <end position="260"/>
    </location>
</feature>
<dbReference type="InterPro" id="IPR000620">
    <property type="entry name" value="EamA_dom"/>
</dbReference>
<dbReference type="PANTHER" id="PTHR22911">
    <property type="entry name" value="ACYL-MALONYL CONDENSING ENZYME-RELATED"/>
    <property type="match status" value="1"/>
</dbReference>
<feature type="domain" description="EamA" evidence="2">
    <location>
        <begin position="153"/>
        <end position="283"/>
    </location>
</feature>
<feature type="transmembrane region" description="Helical" evidence="1">
    <location>
        <begin position="12"/>
        <end position="30"/>
    </location>
</feature>
<feature type="transmembrane region" description="Helical" evidence="1">
    <location>
        <begin position="121"/>
        <end position="138"/>
    </location>
</feature>
<dbReference type="Proteomes" id="UP000033774">
    <property type="component" value="Unassembled WGS sequence"/>
</dbReference>
<accession>A0A0F3IWI8</accession>
<keyword evidence="1" id="KW-0812">Transmembrane</keyword>
<feature type="transmembrane region" description="Helical" evidence="1">
    <location>
        <begin position="210"/>
        <end position="233"/>
    </location>
</feature>
<evidence type="ECO:0000259" key="2">
    <source>
        <dbReference type="Pfam" id="PF00892"/>
    </source>
</evidence>
<dbReference type="InterPro" id="IPR037185">
    <property type="entry name" value="EmrE-like"/>
</dbReference>
<dbReference type="Pfam" id="PF00892">
    <property type="entry name" value="EamA"/>
    <property type="match status" value="2"/>
</dbReference>
<dbReference type="EMBL" id="LAJY01000009">
    <property type="protein sequence ID" value="KJV11095.1"/>
    <property type="molecule type" value="Genomic_DNA"/>
</dbReference>
<dbReference type="GO" id="GO:0016020">
    <property type="term" value="C:membrane"/>
    <property type="evidence" value="ECO:0007669"/>
    <property type="project" value="InterPro"/>
</dbReference>
<keyword evidence="1" id="KW-1133">Transmembrane helix</keyword>
<organism evidence="3 4">
    <name type="scientific">Elstera litoralis</name>
    <dbReference type="NCBI Taxonomy" id="552518"/>
    <lineage>
        <taxon>Bacteria</taxon>
        <taxon>Pseudomonadati</taxon>
        <taxon>Pseudomonadota</taxon>
        <taxon>Alphaproteobacteria</taxon>
        <taxon>Rhodospirillales</taxon>
        <taxon>Rhodospirillaceae</taxon>
        <taxon>Elstera</taxon>
    </lineage>
</organism>
<evidence type="ECO:0000256" key="1">
    <source>
        <dbReference type="SAM" id="Phobius"/>
    </source>
</evidence>
<sequence>MMMQEIDRRGVTEMVAAMLISGTIGWLVLVSGQDPVTVVFFRCLIGALVLSLLARRLPPTLWTQRTLILAMIGGLALVGNWLLLFASFSRASISMATAAYNVQPFILVALAALVRREALPLWKFVWLSVAFGGLLLVVQVEPDVLLEPGAYLTGIALALGAAFLYAVFSLITKQLTGIAPQRLARLQLVIGTVILAPMLSWHSLPTAPQTWGVLIVLGVVHTGLMYALLYSALQRLPTSLTAALSFIYPIAAILVDYWAFGQKLHPSQLIGGALILTAVAGVSFGWSFKKRLPLEA</sequence>
<dbReference type="AlphaFoldDB" id="A0A0F3IWI8"/>
<feature type="transmembrane region" description="Helical" evidence="1">
    <location>
        <begin position="150"/>
        <end position="171"/>
    </location>
</feature>
<feature type="transmembrane region" description="Helical" evidence="1">
    <location>
        <begin position="36"/>
        <end position="54"/>
    </location>
</feature>
<feature type="transmembrane region" description="Helical" evidence="1">
    <location>
        <begin position="266"/>
        <end position="288"/>
    </location>
</feature>
<evidence type="ECO:0000313" key="4">
    <source>
        <dbReference type="Proteomes" id="UP000033774"/>
    </source>
</evidence>